<sequence length="76" mass="9364">MYLTIEQTAEYLNLPVNEIIRLIREQQIRTLVVDDEVLIYQEQFNLFLREMEKKKRERDEYYQTPIPEDPDVKDED</sequence>
<evidence type="ECO:0000256" key="1">
    <source>
        <dbReference type="SAM" id="MobiDB-lite"/>
    </source>
</evidence>
<proteinExistence type="predicted"/>
<dbReference type="RefSeq" id="WP_166062449.1">
    <property type="nucleotide sequence ID" value="NZ_CP049889.1"/>
</dbReference>
<feature type="region of interest" description="Disordered" evidence="1">
    <location>
        <begin position="55"/>
        <end position="76"/>
    </location>
</feature>
<dbReference type="GeneID" id="94552540"/>
<organism evidence="2 3">
    <name type="scientific">Jeotgalibaca porci</name>
    <dbReference type="NCBI Taxonomy" id="1868793"/>
    <lineage>
        <taxon>Bacteria</taxon>
        <taxon>Bacillati</taxon>
        <taxon>Bacillota</taxon>
        <taxon>Bacilli</taxon>
        <taxon>Lactobacillales</taxon>
        <taxon>Carnobacteriaceae</taxon>
        <taxon>Jeotgalibaca</taxon>
    </lineage>
</organism>
<gene>
    <name evidence="2" type="ORF">G7058_04565</name>
</gene>
<protein>
    <submittedName>
        <fullName evidence="2">Helix-turn-helix domain-containing protein</fullName>
    </submittedName>
</protein>
<evidence type="ECO:0000313" key="2">
    <source>
        <dbReference type="EMBL" id="QIK51394.1"/>
    </source>
</evidence>
<dbReference type="EMBL" id="CP049889">
    <property type="protein sequence ID" value="QIK51394.1"/>
    <property type="molecule type" value="Genomic_DNA"/>
</dbReference>
<keyword evidence="3" id="KW-1185">Reference proteome</keyword>
<dbReference type="KEGG" id="jpo:G7058_04565"/>
<reference evidence="2 3" key="1">
    <citation type="journal article" date="2017" name="Int. J. Syst. Evol. Microbiol.">
        <title>Jeotgalibaca porci sp. nov. and Jeotgalibaca arthritidis sp. nov., isolated from pigs, and emended description of the genus Jeotgalibaca.</title>
        <authorList>
            <person name="Zamora L."/>
            <person name="Perez-Sancho M."/>
            <person name="Dominguez L."/>
            <person name="Fernandez-Garayzabal J.F."/>
            <person name="Vela A.I."/>
        </authorList>
    </citation>
    <scope>NUCLEOTIDE SEQUENCE [LARGE SCALE GENOMIC DNA]</scope>
    <source>
        <strain evidence="2 3">CCUG 69148</strain>
    </source>
</reference>
<name>A0A6G7WGL1_9LACT</name>
<evidence type="ECO:0000313" key="3">
    <source>
        <dbReference type="Proteomes" id="UP000501830"/>
    </source>
</evidence>
<dbReference type="AlphaFoldDB" id="A0A6G7WGL1"/>
<accession>A0A6G7WGL1</accession>
<dbReference type="Proteomes" id="UP000501830">
    <property type="component" value="Chromosome"/>
</dbReference>